<comment type="caution">
    <text evidence="1">The sequence shown here is derived from an EMBL/GenBank/DDBJ whole genome shotgun (WGS) entry which is preliminary data.</text>
</comment>
<gene>
    <name evidence="1" type="ORF">AGR13a_Cc90017</name>
</gene>
<sequence>MRQWRSGKALFDEVAVVTSQTQKEFVPGQGYTEADWDAVDFPEMSDGELANARPARDVLPPAFFEAVEEYRNSRLRPSAEKATAVGKPSA</sequence>
<name>A0ABM9VIT3_9HYPH</name>
<keyword evidence="2" id="KW-1185">Reference proteome</keyword>
<organism evidence="1 2">
    <name type="scientific">Agrobacterium genomosp. 13 str. CFBP 6927</name>
    <dbReference type="NCBI Taxonomy" id="1183428"/>
    <lineage>
        <taxon>Bacteria</taxon>
        <taxon>Pseudomonadati</taxon>
        <taxon>Pseudomonadota</taxon>
        <taxon>Alphaproteobacteria</taxon>
        <taxon>Hyphomicrobiales</taxon>
        <taxon>Rhizobiaceae</taxon>
        <taxon>Rhizobium/Agrobacterium group</taxon>
        <taxon>Agrobacterium</taxon>
        <taxon>Agrobacterium tumefaciens complex</taxon>
    </lineage>
</organism>
<proteinExistence type="predicted"/>
<accession>A0ABM9VIT3</accession>
<evidence type="ECO:0000313" key="2">
    <source>
        <dbReference type="Proteomes" id="UP000191812"/>
    </source>
</evidence>
<evidence type="ECO:0000313" key="1">
    <source>
        <dbReference type="EMBL" id="CUX42800.1"/>
    </source>
</evidence>
<protein>
    <submittedName>
        <fullName evidence="1">Uncharacterized protein</fullName>
    </submittedName>
</protein>
<dbReference type="Proteomes" id="UP000191812">
    <property type="component" value="Unassembled WGS sequence"/>
</dbReference>
<dbReference type="EMBL" id="FBWH01000034">
    <property type="protein sequence ID" value="CUX42800.1"/>
    <property type="molecule type" value="Genomic_DNA"/>
</dbReference>
<reference evidence="1 2" key="1">
    <citation type="submission" date="2016-01" db="EMBL/GenBank/DDBJ databases">
        <authorList>
            <person name="Regsiter A."/>
            <person name="william w."/>
        </authorList>
    </citation>
    <scope>NUCLEOTIDE SEQUENCE [LARGE SCALE GENOMIC DNA]</scope>
    <source>
        <strain evidence="1 2">CFBP 6927</strain>
    </source>
</reference>